<keyword evidence="2" id="KW-1185">Reference proteome</keyword>
<organism evidence="1 2">
    <name type="scientific">Smittium mucronatum</name>
    <dbReference type="NCBI Taxonomy" id="133383"/>
    <lineage>
        <taxon>Eukaryota</taxon>
        <taxon>Fungi</taxon>
        <taxon>Fungi incertae sedis</taxon>
        <taxon>Zoopagomycota</taxon>
        <taxon>Kickxellomycotina</taxon>
        <taxon>Harpellomycetes</taxon>
        <taxon>Harpellales</taxon>
        <taxon>Legeriomycetaceae</taxon>
        <taxon>Smittium</taxon>
    </lineage>
</organism>
<protein>
    <submittedName>
        <fullName evidence="1">Uncharacterized protein</fullName>
    </submittedName>
</protein>
<name>A0A1R0H302_9FUNG</name>
<sequence>MTNQDFFELGAYPYGFAPEVEIWRGVMEDRDNSVSFSYKASELGDDLNTSANFAGETVIEDLVSSLLELSLSPGPNPPMRFWPIIPNMGAVQTLSVFSTGIS</sequence>
<evidence type="ECO:0000313" key="1">
    <source>
        <dbReference type="EMBL" id="OLY83501.1"/>
    </source>
</evidence>
<reference evidence="1 2" key="1">
    <citation type="journal article" date="2016" name="Mol. Biol. Evol.">
        <title>Genome-Wide Survey of Gut Fungi (Harpellales) Reveals the First Horizontally Transferred Ubiquitin Gene from a Mosquito Host.</title>
        <authorList>
            <person name="Wang Y."/>
            <person name="White M.M."/>
            <person name="Kvist S."/>
            <person name="Moncalvo J.M."/>
        </authorList>
    </citation>
    <scope>NUCLEOTIDE SEQUENCE [LARGE SCALE GENOMIC DNA]</scope>
    <source>
        <strain evidence="1 2">ALG-7-W6</strain>
    </source>
</reference>
<gene>
    <name evidence="1" type="ORF">AYI68_g2353</name>
</gene>
<dbReference type="Proteomes" id="UP000187455">
    <property type="component" value="Unassembled WGS sequence"/>
</dbReference>
<comment type="caution">
    <text evidence="1">The sequence shown here is derived from an EMBL/GenBank/DDBJ whole genome shotgun (WGS) entry which is preliminary data.</text>
</comment>
<proteinExistence type="predicted"/>
<accession>A0A1R0H302</accession>
<dbReference type="AlphaFoldDB" id="A0A1R0H302"/>
<evidence type="ECO:0000313" key="2">
    <source>
        <dbReference type="Proteomes" id="UP000187455"/>
    </source>
</evidence>
<dbReference type="EMBL" id="LSSL01000874">
    <property type="protein sequence ID" value="OLY83501.1"/>
    <property type="molecule type" value="Genomic_DNA"/>
</dbReference>